<sequence length="115" mass="13393">MKKQLIKAIFVGLTLLLLNNCAFKPYRFAIQQGNTISEEKVAQLQPGMNEDQVRFIMGTPLLQDVFHNQRWDYVYYLKPRHGDIERKHLAVFFVNGKVDHVIHDQSPTHAMKQNA</sequence>
<reference evidence="7" key="2">
    <citation type="journal article" date="2016" name="Genome Announc.">
        <title>Draft Genome Sequences of Two Novel Amoeba-Resistant Intranuclear Bacteria, 'Candidatus Berkiella cookevillensis' and 'Candidatus Berkiella aquae'.</title>
        <authorList>
            <person name="Mehari Y.T."/>
            <person name="Arivett B.A."/>
            <person name="Farone A.L."/>
            <person name="Gunderson J.H."/>
            <person name="Farone M.B."/>
        </authorList>
    </citation>
    <scope>NUCLEOTIDE SEQUENCE</scope>
    <source>
        <strain evidence="7">CC99</strain>
    </source>
</reference>
<dbReference type="Proteomes" id="UP000051494">
    <property type="component" value="Unassembled WGS sequence"/>
</dbReference>
<name>A0A0Q9YQC9_9GAMM</name>
<reference evidence="6" key="1">
    <citation type="submission" date="2015-09" db="EMBL/GenBank/DDBJ databases">
        <title>Draft Genome Sequences of Two Novel Amoeba-resistant Intranuclear Bacteria, Candidatus Berkiella cookevillensis and Candidatus Berkiella aquae.</title>
        <authorList>
            <person name="Mehari Y.T."/>
            <person name="Arivett B.A."/>
            <person name="Farone A.L."/>
            <person name="Gunderson J.H."/>
            <person name="Farone M.B."/>
        </authorList>
    </citation>
    <scope>NUCLEOTIDE SEQUENCE [LARGE SCALE GENOMIC DNA]</scope>
    <source>
        <strain evidence="6">CC99</strain>
    </source>
</reference>
<evidence type="ECO:0000256" key="2">
    <source>
        <dbReference type="ARBA" id="ARBA00023136"/>
    </source>
</evidence>
<comment type="function">
    <text evidence="4">Part of the outer membrane protein assembly complex, which is involved in assembly and insertion of beta-barrel proteins into the outer membrane.</text>
</comment>
<evidence type="ECO:0000256" key="3">
    <source>
        <dbReference type="ARBA" id="ARBA00023237"/>
    </source>
</evidence>
<dbReference type="OrthoDB" id="9808250at2"/>
<dbReference type="Gene3D" id="3.30.1450.10">
    <property type="match status" value="1"/>
</dbReference>
<dbReference type="InterPro" id="IPR007450">
    <property type="entry name" value="BamE_dom"/>
</dbReference>
<dbReference type="EMBL" id="LKHV02000001">
    <property type="protein sequence ID" value="MCS5707813.1"/>
    <property type="molecule type" value="Genomic_DNA"/>
</dbReference>
<evidence type="ECO:0000259" key="5">
    <source>
        <dbReference type="Pfam" id="PF04355"/>
    </source>
</evidence>
<keyword evidence="2 4" id="KW-0472">Membrane</keyword>
<keyword evidence="1 4" id="KW-0732">Signal</keyword>
<reference evidence="7" key="3">
    <citation type="submission" date="2021-06" db="EMBL/GenBank/DDBJ databases">
        <title>Genomic Description and Analysis of Intracellular Bacteria, Candidatus Berkiella cookevillensis and Candidatus Berkiella aquae.</title>
        <authorList>
            <person name="Kidane D.T."/>
            <person name="Mehari Y.T."/>
            <person name="Rice F.C."/>
            <person name="Arivett B.A."/>
            <person name="Farone A.L."/>
            <person name="Berk S.G."/>
            <person name="Farone M.B."/>
        </authorList>
    </citation>
    <scope>NUCLEOTIDE SEQUENCE</scope>
    <source>
        <strain evidence="7">CC99</strain>
    </source>
</reference>
<dbReference type="PANTHER" id="PTHR37482:SF1">
    <property type="entry name" value="OUTER MEMBRANE PROTEIN ASSEMBLY FACTOR BAME"/>
    <property type="match status" value="1"/>
</dbReference>
<evidence type="ECO:0000313" key="7">
    <source>
        <dbReference type="EMBL" id="MCS5707813.1"/>
    </source>
</evidence>
<feature type="domain" description="Outer membrane protein assembly factor BamE" evidence="5">
    <location>
        <begin position="33"/>
        <end position="100"/>
    </location>
</feature>
<gene>
    <name evidence="4 6" type="primary">bamE</name>
    <name evidence="7" type="ORF">CC99x_002730</name>
    <name evidence="6" type="ORF">CC99x_01496</name>
</gene>
<evidence type="ECO:0000256" key="4">
    <source>
        <dbReference type="HAMAP-Rule" id="MF_00925"/>
    </source>
</evidence>
<dbReference type="PANTHER" id="PTHR37482">
    <property type="entry name" value="OUTER MEMBRANE PROTEIN ASSEMBLY FACTOR BAME"/>
    <property type="match status" value="1"/>
</dbReference>
<comment type="subunit">
    <text evidence="4">Part of the Bam complex.</text>
</comment>
<evidence type="ECO:0000313" key="8">
    <source>
        <dbReference type="Proteomes" id="UP000051494"/>
    </source>
</evidence>
<dbReference type="GO" id="GO:1990063">
    <property type="term" value="C:Bam protein complex"/>
    <property type="evidence" value="ECO:0007669"/>
    <property type="project" value="TreeGrafter"/>
</dbReference>
<dbReference type="AlphaFoldDB" id="A0A0Q9YQC9"/>
<dbReference type="EMBL" id="LKHV01000006">
    <property type="protein sequence ID" value="KRG18609.1"/>
    <property type="molecule type" value="Genomic_DNA"/>
</dbReference>
<dbReference type="GO" id="GO:0051205">
    <property type="term" value="P:protein insertion into membrane"/>
    <property type="evidence" value="ECO:0007669"/>
    <property type="project" value="UniProtKB-UniRule"/>
</dbReference>
<protein>
    <recommendedName>
        <fullName evidence="4">Outer membrane protein assembly factor BamE</fullName>
    </recommendedName>
</protein>
<dbReference type="HAMAP" id="MF_00925">
    <property type="entry name" value="OM_assembly_BamE"/>
    <property type="match status" value="1"/>
</dbReference>
<comment type="caution">
    <text evidence="6">The sequence shown here is derived from an EMBL/GenBank/DDBJ whole genome shotgun (WGS) entry which is preliminary data.</text>
</comment>
<dbReference type="Pfam" id="PF04355">
    <property type="entry name" value="BamE"/>
    <property type="match status" value="1"/>
</dbReference>
<dbReference type="STRING" id="437022.CC99x_01496"/>
<comment type="similarity">
    <text evidence="4">Belongs to the BamE family.</text>
</comment>
<evidence type="ECO:0000313" key="6">
    <source>
        <dbReference type="EMBL" id="KRG18609.1"/>
    </source>
</evidence>
<dbReference type="InterPro" id="IPR026592">
    <property type="entry name" value="BamE"/>
</dbReference>
<keyword evidence="8" id="KW-1185">Reference proteome</keyword>
<comment type="subcellular location">
    <subcellularLocation>
        <location evidence="4">Cell outer membrane</location>
    </subcellularLocation>
</comment>
<organism evidence="6">
    <name type="scientific">Candidatus Berkiella cookevillensis</name>
    <dbReference type="NCBI Taxonomy" id="437022"/>
    <lineage>
        <taxon>Bacteria</taxon>
        <taxon>Pseudomonadati</taxon>
        <taxon>Pseudomonadota</taxon>
        <taxon>Gammaproteobacteria</taxon>
        <taxon>Candidatus Berkiellales</taxon>
        <taxon>Candidatus Berkiellaceae</taxon>
        <taxon>Candidatus Berkiella</taxon>
    </lineage>
</organism>
<dbReference type="GO" id="GO:0043165">
    <property type="term" value="P:Gram-negative-bacterium-type cell outer membrane assembly"/>
    <property type="evidence" value="ECO:0007669"/>
    <property type="project" value="UniProtKB-UniRule"/>
</dbReference>
<dbReference type="InterPro" id="IPR037873">
    <property type="entry name" value="BamE-like"/>
</dbReference>
<accession>A0A0Q9YQC9</accession>
<dbReference type="RefSeq" id="WP_057624589.1">
    <property type="nucleotide sequence ID" value="NZ_LKHV02000001.1"/>
</dbReference>
<evidence type="ECO:0000256" key="1">
    <source>
        <dbReference type="ARBA" id="ARBA00022729"/>
    </source>
</evidence>
<dbReference type="GO" id="GO:0030674">
    <property type="term" value="F:protein-macromolecule adaptor activity"/>
    <property type="evidence" value="ECO:0007669"/>
    <property type="project" value="TreeGrafter"/>
</dbReference>
<proteinExistence type="inferred from homology"/>
<keyword evidence="3 4" id="KW-0998">Cell outer membrane</keyword>